<evidence type="ECO:0000256" key="11">
    <source>
        <dbReference type="ARBA" id="ARBA00023136"/>
    </source>
</evidence>
<evidence type="ECO:0000256" key="6">
    <source>
        <dbReference type="ARBA" id="ARBA00022692"/>
    </source>
</evidence>
<feature type="transmembrane region" description="Helical" evidence="13">
    <location>
        <begin position="165"/>
        <end position="183"/>
    </location>
</feature>
<evidence type="ECO:0000256" key="10">
    <source>
        <dbReference type="ARBA" id="ARBA00023065"/>
    </source>
</evidence>
<dbReference type="Pfam" id="PF01794">
    <property type="entry name" value="Ferric_reduct"/>
    <property type="match status" value="1"/>
</dbReference>
<dbReference type="InterPro" id="IPR013112">
    <property type="entry name" value="FAD-bd_8"/>
</dbReference>
<dbReference type="InterPro" id="IPR017938">
    <property type="entry name" value="Riboflavin_synthase-like_b-brl"/>
</dbReference>
<name>A0ABZ1D764_9TREE</name>
<keyword evidence="7" id="KW-0249">Electron transport</keyword>
<gene>
    <name evidence="15" type="ORF">IL334_006869</name>
</gene>
<evidence type="ECO:0000313" key="15">
    <source>
        <dbReference type="EMBL" id="WRT69878.1"/>
    </source>
</evidence>
<feature type="transmembrane region" description="Helical" evidence="13">
    <location>
        <begin position="273"/>
        <end position="292"/>
    </location>
</feature>
<dbReference type="SFLD" id="SFLDG01168">
    <property type="entry name" value="Ferric_reductase_subgroup_(FRE"/>
    <property type="match status" value="1"/>
</dbReference>
<proteinExistence type="inferred from homology"/>
<dbReference type="PROSITE" id="PS51384">
    <property type="entry name" value="FAD_FR"/>
    <property type="match status" value="1"/>
</dbReference>
<dbReference type="Pfam" id="PF08030">
    <property type="entry name" value="NAD_binding_6"/>
    <property type="match status" value="1"/>
</dbReference>
<evidence type="ECO:0000256" key="8">
    <source>
        <dbReference type="ARBA" id="ARBA00022989"/>
    </source>
</evidence>
<dbReference type="Proteomes" id="UP001329825">
    <property type="component" value="Chromosome 9"/>
</dbReference>
<dbReference type="SUPFAM" id="SSF63380">
    <property type="entry name" value="Riboflavin synthase domain-like"/>
    <property type="match status" value="1"/>
</dbReference>
<dbReference type="RefSeq" id="XP_062794617.1">
    <property type="nucleotide sequence ID" value="XM_062938566.1"/>
</dbReference>
<feature type="transmembrane region" description="Helical" evidence="13">
    <location>
        <begin position="65"/>
        <end position="87"/>
    </location>
</feature>
<feature type="domain" description="FAD-binding FR-type" evidence="14">
    <location>
        <begin position="287"/>
        <end position="433"/>
    </location>
</feature>
<evidence type="ECO:0000256" key="12">
    <source>
        <dbReference type="ARBA" id="ARBA00048483"/>
    </source>
</evidence>
<dbReference type="EMBL" id="CP141889">
    <property type="protein sequence ID" value="WRT69878.1"/>
    <property type="molecule type" value="Genomic_DNA"/>
</dbReference>
<evidence type="ECO:0000313" key="16">
    <source>
        <dbReference type="Proteomes" id="UP001329825"/>
    </source>
</evidence>
<dbReference type="InterPro" id="IPR039261">
    <property type="entry name" value="FNR_nucleotide-bd"/>
</dbReference>
<evidence type="ECO:0000256" key="7">
    <source>
        <dbReference type="ARBA" id="ARBA00022982"/>
    </source>
</evidence>
<evidence type="ECO:0000256" key="1">
    <source>
        <dbReference type="ARBA" id="ARBA00004651"/>
    </source>
</evidence>
<evidence type="ECO:0000256" key="4">
    <source>
        <dbReference type="ARBA" id="ARBA00022448"/>
    </source>
</evidence>
<keyword evidence="8 13" id="KW-1133">Transmembrane helix</keyword>
<comment type="catalytic activity">
    <reaction evidence="12">
        <text>2 a Fe(II)-siderophore + NADP(+) + H(+) = 2 a Fe(III)-siderophore + NADPH</text>
        <dbReference type="Rhea" id="RHEA:28795"/>
        <dbReference type="Rhea" id="RHEA-COMP:11342"/>
        <dbReference type="Rhea" id="RHEA-COMP:11344"/>
        <dbReference type="ChEBI" id="CHEBI:15378"/>
        <dbReference type="ChEBI" id="CHEBI:29033"/>
        <dbReference type="ChEBI" id="CHEBI:29034"/>
        <dbReference type="ChEBI" id="CHEBI:57783"/>
        <dbReference type="ChEBI" id="CHEBI:58349"/>
        <dbReference type="EC" id="1.16.1.9"/>
    </reaction>
</comment>
<dbReference type="SFLD" id="SFLDS00052">
    <property type="entry name" value="Ferric_Reductase_Domain"/>
    <property type="match status" value="1"/>
</dbReference>
<evidence type="ECO:0000256" key="5">
    <source>
        <dbReference type="ARBA" id="ARBA00022475"/>
    </source>
</evidence>
<keyword evidence="11 13" id="KW-0472">Membrane</keyword>
<dbReference type="GeneID" id="87958999"/>
<evidence type="ECO:0000259" key="14">
    <source>
        <dbReference type="PROSITE" id="PS51384"/>
    </source>
</evidence>
<keyword evidence="9" id="KW-0560">Oxidoreductase</keyword>
<comment type="similarity">
    <text evidence="2">Belongs to the ferric reductase (FRE) family.</text>
</comment>
<keyword evidence="4" id="KW-0813">Transport</keyword>
<keyword evidence="6 13" id="KW-0812">Transmembrane</keyword>
<accession>A0ABZ1D764</accession>
<dbReference type="SUPFAM" id="SSF52343">
    <property type="entry name" value="Ferredoxin reductase-like, C-terminal NADP-linked domain"/>
    <property type="match status" value="1"/>
</dbReference>
<dbReference type="InterPro" id="IPR013121">
    <property type="entry name" value="Fe_red_NAD-bd_6"/>
</dbReference>
<keyword evidence="10" id="KW-0406">Ion transport</keyword>
<evidence type="ECO:0000256" key="3">
    <source>
        <dbReference type="ARBA" id="ARBA00012668"/>
    </source>
</evidence>
<dbReference type="Gene3D" id="3.40.50.80">
    <property type="entry name" value="Nucleotide-binding domain of ferredoxin-NADP reductase (FNR) module"/>
    <property type="match status" value="1"/>
</dbReference>
<dbReference type="InterPro" id="IPR017927">
    <property type="entry name" value="FAD-bd_FR_type"/>
</dbReference>
<feature type="transmembrane region" description="Helical" evidence="13">
    <location>
        <begin position="299"/>
        <end position="317"/>
    </location>
</feature>
<evidence type="ECO:0000256" key="13">
    <source>
        <dbReference type="SAM" id="Phobius"/>
    </source>
</evidence>
<evidence type="ECO:0000256" key="2">
    <source>
        <dbReference type="ARBA" id="ARBA00006278"/>
    </source>
</evidence>
<feature type="transmembrane region" description="Helical" evidence="13">
    <location>
        <begin position="240"/>
        <end position="261"/>
    </location>
</feature>
<dbReference type="PANTHER" id="PTHR32361">
    <property type="entry name" value="FERRIC/CUPRIC REDUCTASE TRANSMEMBRANE COMPONENT"/>
    <property type="match status" value="1"/>
</dbReference>
<evidence type="ECO:0000256" key="9">
    <source>
        <dbReference type="ARBA" id="ARBA00023002"/>
    </source>
</evidence>
<dbReference type="PANTHER" id="PTHR32361:SF23">
    <property type="entry name" value="FERRIC-CHELATE REDUCTASE"/>
    <property type="match status" value="1"/>
</dbReference>
<keyword evidence="5" id="KW-1003">Cell membrane</keyword>
<dbReference type="InterPro" id="IPR013130">
    <property type="entry name" value="Fe3_Rdtase_TM_dom"/>
</dbReference>
<sequence>MNVGTTTSMGMSDMISATATASAMMTATTDFTPGRMDSKGRYVPTSSEMTAYQAARIPWADQVKYGYYTLEFLSGLLAFYTILNAFWRYRVRYGISSTLYIRLSAISRLFTYPQIPRYQDYLSWLWIFGPLGPNLILFAGLVFASCFTFINEYYYYPPFYGSAPLYLRSEWIAMATLPFVYVLGSKRNIISVLTGVSHEKLQVLHQGAAFNFTYMSLVHTIAACIRAIRERGLGGTLKVNEVYVSGFVALAPLLVLFIGALPPFRRPFYETFYWIHIVMALFFAGAMFWHGYQTLDSDAYMIATIVLFLSSITWRFIMTILNNPVFHRAKAELIDDETLKLVIPTIFIDWSAGQHVFLRFISVQPFDSHPFTISSMPTPSCHDQNRSRNQERTMVFLLKPLSGFTGTLFDKVQNGEVDFRVLVDGPYGGVGNDLRAFDSVMICTGGTGITWALSVLEDLAWNGKKGQEINLVWAVRKLSATKWFENELTFIQSQFPHINIQLNVTSDSSEKAKQHLTATSSSTDNGTPITEKDITLEEKHNLSILSGRPDLQRLIQQRASSTQGALAIATCGPASFLADCANAATKAQIGILTGRYPDLTEVYLKSESYAW</sequence>
<dbReference type="CDD" id="cd06186">
    <property type="entry name" value="NOX_Duox_like_FAD_NADP"/>
    <property type="match status" value="1"/>
</dbReference>
<dbReference type="EC" id="1.16.1.9" evidence="3"/>
<protein>
    <recommendedName>
        <fullName evidence="3">ferric-chelate reductase (NADPH)</fullName>
        <ecNumber evidence="3">1.16.1.9</ecNumber>
    </recommendedName>
</protein>
<dbReference type="InterPro" id="IPR051410">
    <property type="entry name" value="Ferric/Cupric_Reductase"/>
</dbReference>
<comment type="subcellular location">
    <subcellularLocation>
        <location evidence="1">Cell membrane</location>
        <topology evidence="1">Multi-pass membrane protein</topology>
    </subcellularLocation>
</comment>
<keyword evidence="16" id="KW-1185">Reference proteome</keyword>
<reference evidence="15 16" key="1">
    <citation type="submission" date="2024-01" db="EMBL/GenBank/DDBJ databases">
        <title>Comparative genomics of Cryptococcus and Kwoniella reveals pathogenesis evolution and contrasting modes of karyotype evolution via chromosome fusion or intercentromeric recombination.</title>
        <authorList>
            <person name="Coelho M.A."/>
            <person name="David-Palma M."/>
            <person name="Shea T."/>
            <person name="Bowers K."/>
            <person name="McGinley-Smith S."/>
            <person name="Mohammad A.W."/>
            <person name="Gnirke A."/>
            <person name="Yurkov A.M."/>
            <person name="Nowrousian M."/>
            <person name="Sun S."/>
            <person name="Cuomo C.A."/>
            <person name="Heitman J."/>
        </authorList>
    </citation>
    <scope>NUCLEOTIDE SEQUENCE [LARGE SCALE GENOMIC DNA]</scope>
    <source>
        <strain evidence="15">CBS 11374</strain>
    </source>
</reference>
<dbReference type="Pfam" id="PF08022">
    <property type="entry name" value="FAD_binding_8"/>
    <property type="match status" value="1"/>
</dbReference>
<organism evidence="15 16">
    <name type="scientific">Kwoniella shivajii</name>
    <dbReference type="NCBI Taxonomy" id="564305"/>
    <lineage>
        <taxon>Eukaryota</taxon>
        <taxon>Fungi</taxon>
        <taxon>Dikarya</taxon>
        <taxon>Basidiomycota</taxon>
        <taxon>Agaricomycotina</taxon>
        <taxon>Tremellomycetes</taxon>
        <taxon>Tremellales</taxon>
        <taxon>Cryptococcaceae</taxon>
        <taxon>Kwoniella</taxon>
    </lineage>
</organism>